<evidence type="ECO:0000313" key="3">
    <source>
        <dbReference type="EMBL" id="MBB5690602.1"/>
    </source>
</evidence>
<proteinExistence type="predicted"/>
<gene>
    <name evidence="3" type="ORF">FHS88_002737</name>
</gene>
<accession>A0A840Y7P6</accession>
<sequence length="196" mass="21075">MPQEKQPPCRGDPQAERPDGTEDLALVGLLPSVRVVTIRGERPADELEAGDIVAVMAQGGYAPVQRVMETVVDLSRHPEAAPVLFAAWALEDHAPLRPTAVAPRSLVGLRGRLVPAEALVNGRSIRRAPARGVMRYVQLELGEHDLVIADGLRVASLRRGEAPCWPPLGPGAAREAMRRAAAERIPRLEAAGLLPR</sequence>
<protein>
    <recommendedName>
        <fullName evidence="2">Hedgehog/Intein (Hint) domain-containing protein</fullName>
    </recommendedName>
</protein>
<evidence type="ECO:0000256" key="1">
    <source>
        <dbReference type="SAM" id="MobiDB-lite"/>
    </source>
</evidence>
<keyword evidence="4" id="KW-1185">Reference proteome</keyword>
<evidence type="ECO:0000259" key="2">
    <source>
        <dbReference type="Pfam" id="PF13403"/>
    </source>
</evidence>
<dbReference type="AlphaFoldDB" id="A0A840Y7P6"/>
<comment type="caution">
    <text evidence="3">The sequence shown here is derived from an EMBL/GenBank/DDBJ whole genome shotgun (WGS) entry which is preliminary data.</text>
</comment>
<dbReference type="EMBL" id="JACIJE010000007">
    <property type="protein sequence ID" value="MBB5690602.1"/>
    <property type="molecule type" value="Genomic_DNA"/>
</dbReference>
<dbReference type="InterPro" id="IPR028992">
    <property type="entry name" value="Hedgehog/Intein_dom"/>
</dbReference>
<dbReference type="RefSeq" id="WP_184485549.1">
    <property type="nucleotide sequence ID" value="NZ_JAAEDJ010000151.1"/>
</dbReference>
<feature type="domain" description="Hedgehog/Intein (Hint)" evidence="2">
    <location>
        <begin position="30"/>
        <end position="160"/>
    </location>
</feature>
<feature type="region of interest" description="Disordered" evidence="1">
    <location>
        <begin position="1"/>
        <end position="21"/>
    </location>
</feature>
<evidence type="ECO:0000313" key="4">
    <source>
        <dbReference type="Proteomes" id="UP000562254"/>
    </source>
</evidence>
<name>A0A840Y7P6_9PROT</name>
<organism evidence="3 4">
    <name type="scientific">Neoroseomonas alkaliterrae</name>
    <dbReference type="NCBI Taxonomy" id="1452450"/>
    <lineage>
        <taxon>Bacteria</taxon>
        <taxon>Pseudomonadati</taxon>
        <taxon>Pseudomonadota</taxon>
        <taxon>Alphaproteobacteria</taxon>
        <taxon>Acetobacterales</taxon>
        <taxon>Acetobacteraceae</taxon>
        <taxon>Neoroseomonas</taxon>
    </lineage>
</organism>
<dbReference type="Proteomes" id="UP000562254">
    <property type="component" value="Unassembled WGS sequence"/>
</dbReference>
<reference evidence="3 4" key="1">
    <citation type="submission" date="2020-08" db="EMBL/GenBank/DDBJ databases">
        <title>Genomic Encyclopedia of Type Strains, Phase IV (KMG-IV): sequencing the most valuable type-strain genomes for metagenomic binning, comparative biology and taxonomic classification.</title>
        <authorList>
            <person name="Goeker M."/>
        </authorList>
    </citation>
    <scope>NUCLEOTIDE SEQUENCE [LARGE SCALE GENOMIC DNA]</scope>
    <source>
        <strain evidence="3 4">DSM 25895</strain>
    </source>
</reference>
<dbReference type="Pfam" id="PF13403">
    <property type="entry name" value="Hint_2"/>
    <property type="match status" value="1"/>
</dbReference>